<organism evidence="1 3">
    <name type="scientific">BD1-7 clade bacterium</name>
    <dbReference type="NCBI Taxonomy" id="2029982"/>
    <lineage>
        <taxon>Bacteria</taxon>
        <taxon>Pseudomonadati</taxon>
        <taxon>Pseudomonadota</taxon>
        <taxon>Gammaproteobacteria</taxon>
        <taxon>Cellvibrionales</taxon>
        <taxon>Spongiibacteraceae</taxon>
        <taxon>BD1-7 clade</taxon>
    </lineage>
</organism>
<sequence length="113" mass="12625">MSSTIRFVNWMPESVTPVLNQSMLSDLKTSTAAHSYFPYSMSVPRQPDQPPSAGVWGNTNNLVVKSGGKSQIYNNLTEPENSAPNQELILWVFPDFVIFSQFEKQLGEKVFPG</sequence>
<evidence type="ECO:0000313" key="1">
    <source>
        <dbReference type="EMBL" id="CAA0083073.1"/>
    </source>
</evidence>
<dbReference type="AlphaFoldDB" id="A0A5S9N328"/>
<evidence type="ECO:0000313" key="2">
    <source>
        <dbReference type="EMBL" id="CAA0116763.1"/>
    </source>
</evidence>
<protein>
    <submittedName>
        <fullName evidence="1">Uncharacterized protein</fullName>
    </submittedName>
</protein>
<reference evidence="3 4" key="1">
    <citation type="submission" date="2019-11" db="EMBL/GenBank/DDBJ databases">
        <authorList>
            <person name="Holert J."/>
        </authorList>
    </citation>
    <scope>NUCLEOTIDE SEQUENCE [LARGE SCALE GENOMIC DNA]</scope>
    <source>
        <strain evidence="1">BC5_2</strain>
        <strain evidence="2">SB11_3</strain>
    </source>
</reference>
<dbReference type="EMBL" id="CACSII010000001">
    <property type="protein sequence ID" value="CAA0083073.1"/>
    <property type="molecule type" value="Genomic_DNA"/>
</dbReference>
<evidence type="ECO:0000313" key="3">
    <source>
        <dbReference type="Proteomes" id="UP000434580"/>
    </source>
</evidence>
<evidence type="ECO:0000313" key="4">
    <source>
        <dbReference type="Proteomes" id="UP000441399"/>
    </source>
</evidence>
<gene>
    <name evidence="1" type="ORF">DPBNPPHM_00539</name>
    <name evidence="2" type="ORF">OPDIPICF_01921</name>
</gene>
<name>A0A5S9N328_9GAMM</name>
<keyword evidence="4" id="KW-1185">Reference proteome</keyword>
<accession>A0A5S9N328</accession>
<dbReference type="Proteomes" id="UP000441399">
    <property type="component" value="Unassembled WGS sequence"/>
</dbReference>
<proteinExistence type="predicted"/>
<dbReference type="Proteomes" id="UP000434580">
    <property type="component" value="Unassembled WGS sequence"/>
</dbReference>
<dbReference type="OrthoDB" id="9861067at2"/>
<dbReference type="EMBL" id="CACSIO010000023">
    <property type="protein sequence ID" value="CAA0116763.1"/>
    <property type="molecule type" value="Genomic_DNA"/>
</dbReference>